<dbReference type="Proteomes" id="UP000693970">
    <property type="component" value="Unassembled WGS sequence"/>
</dbReference>
<feature type="transmembrane region" description="Helical" evidence="2">
    <location>
        <begin position="387"/>
        <end position="409"/>
    </location>
</feature>
<sequence>MTIGYLVETTTIISYHCSDILNLFFAEHNPGDRRMSSEIQHSSSCSPADIPRSSLPDGPRSENVELATLSLPRSAIEAGLEVGEGNHVVLEASSETIEQLQQAMAAAAVVTDDDDGMTTGGSTTLTGSNSNHTERPSISAVVDLEKLSELVGATEVDLITGLHQEMQERRALTAEKEGEDESSINETTTTPDEETPLVAKLGRESAQVFEPATATEQITLLADPFLETLAEVLPTIPEHEAAAITGESSLYGEALTVATTTIAVNDAMAGGMEGHEDCGHYHEEQHFAHDAFLLDVPTTDEQGNLEHHFVLALPEILLEESVQTVSSALSHDGSFHLMERALSFLPSTTRLPTDIENIHLEATEHNPTKADPSQVHIDVVINRRVPVVGYIILFSGLLALASVGAALDLQKGGVTSTMKTLWRQMSTSIFLLPLVIKSLSYDGIPSLTFAQWSILPIASAAYASMAVAFVVSLEMTTMANAFVLSNMTSLVIIFGRFVLGMPVLPLEGSGAITGFFGAAICAQDAARTVTAGGAGISTTASSNSINPHLGMLGNIIALSASFGTAAYLLIAKKLRPKMDLFVFMFIIMSCGSILLLLLMIASGEEMTFDRNPVHGIFGWMNLQADRLPLELFLAIICNCLGTTGYIAVMKYFDPLVPATVMLLEPAIGGLLGVATGTARLPGLQTWLGNLVVAGGTFLVIYSGSNKKESIDATEALRLRTGGDILGDEAGTKESDSLVIKSPLLPRRSPTLSKNPRKQSPDDSAGSIKSNGTNTMAKVVWEVE</sequence>
<evidence type="ECO:0000313" key="4">
    <source>
        <dbReference type="EMBL" id="KAG7368097.1"/>
    </source>
</evidence>
<dbReference type="EMBL" id="JAGRRH010000006">
    <property type="protein sequence ID" value="KAG7368097.1"/>
    <property type="molecule type" value="Genomic_DNA"/>
</dbReference>
<feature type="compositionally biased region" description="Polar residues" evidence="1">
    <location>
        <begin position="37"/>
        <end position="46"/>
    </location>
</feature>
<dbReference type="OrthoDB" id="74158at2759"/>
<dbReference type="Pfam" id="PF00892">
    <property type="entry name" value="EamA"/>
    <property type="match status" value="1"/>
</dbReference>
<feature type="region of interest" description="Disordered" evidence="1">
    <location>
        <begin position="33"/>
        <end position="61"/>
    </location>
</feature>
<feature type="transmembrane region" description="Helical" evidence="2">
    <location>
        <begin position="655"/>
        <end position="674"/>
    </location>
</feature>
<dbReference type="GO" id="GO:0016020">
    <property type="term" value="C:membrane"/>
    <property type="evidence" value="ECO:0007669"/>
    <property type="project" value="InterPro"/>
</dbReference>
<feature type="domain" description="EamA" evidence="3">
    <location>
        <begin position="552"/>
        <end position="700"/>
    </location>
</feature>
<dbReference type="InterPro" id="IPR000620">
    <property type="entry name" value="EamA_dom"/>
</dbReference>
<keyword evidence="2" id="KW-0472">Membrane</keyword>
<feature type="region of interest" description="Disordered" evidence="1">
    <location>
        <begin position="112"/>
        <end position="136"/>
    </location>
</feature>
<feature type="transmembrane region" description="Helical" evidence="2">
    <location>
        <begin position="686"/>
        <end position="703"/>
    </location>
</feature>
<name>A0A9K3Q1L9_9STRA</name>
<feature type="transmembrane region" description="Helical" evidence="2">
    <location>
        <begin position="582"/>
        <end position="601"/>
    </location>
</feature>
<feature type="transmembrane region" description="Helical" evidence="2">
    <location>
        <begin position="421"/>
        <end position="440"/>
    </location>
</feature>
<protein>
    <submittedName>
        <fullName evidence="4">EamA-like transporter family protein</fullName>
    </submittedName>
</protein>
<evidence type="ECO:0000256" key="1">
    <source>
        <dbReference type="SAM" id="MobiDB-lite"/>
    </source>
</evidence>
<keyword evidence="2" id="KW-1133">Transmembrane helix</keyword>
<feature type="region of interest" description="Disordered" evidence="1">
    <location>
        <begin position="737"/>
        <end position="774"/>
    </location>
</feature>
<evidence type="ECO:0000256" key="2">
    <source>
        <dbReference type="SAM" id="Phobius"/>
    </source>
</evidence>
<feature type="transmembrane region" description="Helical" evidence="2">
    <location>
        <begin position="627"/>
        <end position="648"/>
    </location>
</feature>
<accession>A0A9K3Q1L9</accession>
<organism evidence="4 5">
    <name type="scientific">Nitzschia inconspicua</name>
    <dbReference type="NCBI Taxonomy" id="303405"/>
    <lineage>
        <taxon>Eukaryota</taxon>
        <taxon>Sar</taxon>
        <taxon>Stramenopiles</taxon>
        <taxon>Ochrophyta</taxon>
        <taxon>Bacillariophyta</taxon>
        <taxon>Bacillariophyceae</taxon>
        <taxon>Bacillariophycidae</taxon>
        <taxon>Bacillariales</taxon>
        <taxon>Bacillariaceae</taxon>
        <taxon>Nitzschia</taxon>
    </lineage>
</organism>
<evidence type="ECO:0000313" key="5">
    <source>
        <dbReference type="Proteomes" id="UP000693970"/>
    </source>
</evidence>
<dbReference type="PANTHER" id="PTHR22911">
    <property type="entry name" value="ACYL-MALONYL CONDENSING ENZYME-RELATED"/>
    <property type="match status" value="1"/>
</dbReference>
<comment type="caution">
    <text evidence="4">The sequence shown here is derived from an EMBL/GenBank/DDBJ whole genome shotgun (WGS) entry which is preliminary data.</text>
</comment>
<proteinExistence type="predicted"/>
<gene>
    <name evidence="4" type="ORF">IV203_030840</name>
</gene>
<dbReference type="PANTHER" id="PTHR22911:SF76">
    <property type="entry name" value="EAMA DOMAIN-CONTAINING PROTEIN"/>
    <property type="match status" value="1"/>
</dbReference>
<feature type="transmembrane region" description="Helical" evidence="2">
    <location>
        <begin position="478"/>
        <end position="499"/>
    </location>
</feature>
<evidence type="ECO:0000259" key="3">
    <source>
        <dbReference type="Pfam" id="PF00892"/>
    </source>
</evidence>
<reference evidence="4" key="1">
    <citation type="journal article" date="2021" name="Sci. Rep.">
        <title>Diploid genomic architecture of Nitzschia inconspicua, an elite biomass production diatom.</title>
        <authorList>
            <person name="Oliver A."/>
            <person name="Podell S."/>
            <person name="Pinowska A."/>
            <person name="Traller J.C."/>
            <person name="Smith S.R."/>
            <person name="McClure R."/>
            <person name="Beliaev A."/>
            <person name="Bohutskyi P."/>
            <person name="Hill E.A."/>
            <person name="Rabines A."/>
            <person name="Zheng H."/>
            <person name="Allen L.Z."/>
            <person name="Kuo A."/>
            <person name="Grigoriev I.V."/>
            <person name="Allen A.E."/>
            <person name="Hazlebeck D."/>
            <person name="Allen E.E."/>
        </authorList>
    </citation>
    <scope>NUCLEOTIDE SEQUENCE</scope>
    <source>
        <strain evidence="4">Hildebrandi</strain>
    </source>
</reference>
<feature type="transmembrane region" description="Helical" evidence="2">
    <location>
        <begin position="551"/>
        <end position="570"/>
    </location>
</feature>
<feature type="region of interest" description="Disordered" evidence="1">
    <location>
        <begin position="169"/>
        <end position="194"/>
    </location>
</feature>
<dbReference type="AlphaFoldDB" id="A0A9K3Q1L9"/>
<feature type="transmembrane region" description="Helical" evidence="2">
    <location>
        <begin position="452"/>
        <end position="471"/>
    </location>
</feature>
<keyword evidence="5" id="KW-1185">Reference proteome</keyword>
<keyword evidence="2" id="KW-0812">Transmembrane</keyword>
<reference evidence="4" key="2">
    <citation type="submission" date="2021-04" db="EMBL/GenBank/DDBJ databases">
        <authorList>
            <person name="Podell S."/>
        </authorList>
    </citation>
    <scope>NUCLEOTIDE SEQUENCE</scope>
    <source>
        <strain evidence="4">Hildebrandi</strain>
    </source>
</reference>